<dbReference type="PANTHER" id="PTHR36688">
    <property type="entry name" value="ENDO/EXONUCLEASE/PHOSPHATASE DOMAIN-CONTAINING PROTEIN"/>
    <property type="match status" value="1"/>
</dbReference>
<dbReference type="OrthoDB" id="6601260at2759"/>
<evidence type="ECO:0000313" key="4">
    <source>
        <dbReference type="Proteomes" id="UP000325440"/>
    </source>
</evidence>
<dbReference type="Pfam" id="PF00078">
    <property type="entry name" value="RVT_1"/>
    <property type="match status" value="1"/>
</dbReference>
<dbReference type="PROSITE" id="PS50878">
    <property type="entry name" value="RT_POL"/>
    <property type="match status" value="1"/>
</dbReference>
<keyword evidence="3" id="KW-0540">Nuclease</keyword>
<dbReference type="Pfam" id="PF07530">
    <property type="entry name" value="PRE_C2HC"/>
    <property type="match status" value="1"/>
</dbReference>
<dbReference type="InterPro" id="IPR052560">
    <property type="entry name" value="RdDP_mobile_element"/>
</dbReference>
<dbReference type="SUPFAM" id="SSF56219">
    <property type="entry name" value="DNase I-like"/>
    <property type="match status" value="1"/>
</dbReference>
<organism evidence="3 4">
    <name type="scientific">Cinara cedri</name>
    <dbReference type="NCBI Taxonomy" id="506608"/>
    <lineage>
        <taxon>Eukaryota</taxon>
        <taxon>Metazoa</taxon>
        <taxon>Ecdysozoa</taxon>
        <taxon>Arthropoda</taxon>
        <taxon>Hexapoda</taxon>
        <taxon>Insecta</taxon>
        <taxon>Pterygota</taxon>
        <taxon>Neoptera</taxon>
        <taxon>Paraneoptera</taxon>
        <taxon>Hemiptera</taxon>
        <taxon>Sternorrhyncha</taxon>
        <taxon>Aphidomorpha</taxon>
        <taxon>Aphidoidea</taxon>
        <taxon>Aphididae</taxon>
        <taxon>Lachninae</taxon>
        <taxon>Cinara</taxon>
    </lineage>
</organism>
<evidence type="ECO:0000256" key="1">
    <source>
        <dbReference type="SAM" id="MobiDB-lite"/>
    </source>
</evidence>
<protein>
    <submittedName>
        <fullName evidence="3">Pre-C2HC domain,Endonuclease/exonuclease/phosphatase,Zinc finger</fullName>
    </submittedName>
</protein>
<dbReference type="InterPro" id="IPR006579">
    <property type="entry name" value="Pre_C2HC_dom"/>
</dbReference>
<dbReference type="AlphaFoldDB" id="A0A5E4N8S5"/>
<dbReference type="Proteomes" id="UP000325440">
    <property type="component" value="Unassembled WGS sequence"/>
</dbReference>
<evidence type="ECO:0000313" key="3">
    <source>
        <dbReference type="EMBL" id="VVC38897.1"/>
    </source>
</evidence>
<keyword evidence="4" id="KW-1185">Reference proteome</keyword>
<dbReference type="SUPFAM" id="SSF56672">
    <property type="entry name" value="DNA/RNA polymerases"/>
    <property type="match status" value="1"/>
</dbReference>
<dbReference type="InterPro" id="IPR036691">
    <property type="entry name" value="Endo/exonu/phosph_ase_sf"/>
</dbReference>
<dbReference type="PANTHER" id="PTHR36688:SF2">
    <property type="entry name" value="ENDONUCLEASE_EXONUCLEASE_PHOSPHATASE DOMAIN-CONTAINING PROTEIN"/>
    <property type="match status" value="1"/>
</dbReference>
<accession>A0A5E4N8S5</accession>
<feature type="domain" description="Reverse transcriptase" evidence="2">
    <location>
        <begin position="820"/>
        <end position="1084"/>
    </location>
</feature>
<dbReference type="GO" id="GO:0004519">
    <property type="term" value="F:endonuclease activity"/>
    <property type="evidence" value="ECO:0007669"/>
    <property type="project" value="UniProtKB-KW"/>
</dbReference>
<reference evidence="3 4" key="1">
    <citation type="submission" date="2019-08" db="EMBL/GenBank/DDBJ databases">
        <authorList>
            <person name="Alioto T."/>
            <person name="Alioto T."/>
            <person name="Gomez Garrido J."/>
        </authorList>
    </citation>
    <scope>NUCLEOTIDE SEQUENCE [LARGE SCALE GENOMIC DNA]</scope>
</reference>
<dbReference type="SMART" id="SM00596">
    <property type="entry name" value="PRE_C2HC"/>
    <property type="match status" value="1"/>
</dbReference>
<dbReference type="GO" id="GO:0071897">
    <property type="term" value="P:DNA biosynthetic process"/>
    <property type="evidence" value="ECO:0007669"/>
    <property type="project" value="UniProtKB-ARBA"/>
</dbReference>
<dbReference type="InterPro" id="IPR043502">
    <property type="entry name" value="DNA/RNA_pol_sf"/>
</dbReference>
<keyword evidence="3" id="KW-0269">Exonuclease</keyword>
<dbReference type="Pfam" id="PF14529">
    <property type="entry name" value="Exo_endo_phos_2"/>
    <property type="match status" value="1"/>
</dbReference>
<dbReference type="CDD" id="cd01650">
    <property type="entry name" value="RT_nLTR_like"/>
    <property type="match status" value="1"/>
</dbReference>
<dbReference type="InterPro" id="IPR005135">
    <property type="entry name" value="Endo/exonuclease/phosphatase"/>
</dbReference>
<gene>
    <name evidence="3" type="ORF">CINCED_3A024236</name>
</gene>
<dbReference type="EMBL" id="CABPRJ010001517">
    <property type="protein sequence ID" value="VVC38897.1"/>
    <property type="molecule type" value="Genomic_DNA"/>
</dbReference>
<proteinExistence type="predicted"/>
<name>A0A5E4N8S5_9HEMI</name>
<dbReference type="InterPro" id="IPR000477">
    <property type="entry name" value="RT_dom"/>
</dbReference>
<dbReference type="Gene3D" id="3.60.10.10">
    <property type="entry name" value="Endonuclease/exonuclease/phosphatase"/>
    <property type="match status" value="1"/>
</dbReference>
<sequence length="1234" mass="140590">MTSRTVSPIKIVNNQIISKNNDDKNKNKNKRNLSTSSTPPQSPSYTAAIKKAKSFVTPNRFSVLSVDESTIENLDVISDNQNEKQLNTTNNTPKTILPPPIFIKGVLNYMGLLNQFKHTIGPNTFSCKSTPTHLKVQTDTPDNYRKIIHLLKEINAQYHTYQLQSDKPLRAVIRNLHPSTPESDITTALEEIGFTVRNVTNVKHHQTKTSLPMFFIDIDPNGENVTDIFSITSILHTKVKIEEPHKKRQIPQCQNCQSYGHTRSYCAYPPICVKCGENHLSSSCTKSPDLPAKCGLCQGAHPANYKGCAIYQTISRKHNNNISSKKAQQPPPHNLNLNINTNPEYQQQQSGSENTPRSPKHKDELLALLQNNRIDIALISETHFINSTHFYLPGFQIFKTNHPDGTAHAGAAIIVKSSLLFFPLPQFQTDHIQASGIQITLNNTPLNIFAVYSPPRHTITLNQFNDFFLTLGHKFIIGGDLNAKNLQWGCRVNNPRGNLLHLTTQNRNYKVHSPPSPTYWPTSPRKRPDILDIFISKIPNSFHSLTTNLNDLYSDHSAILLTIDSAPLAKPKQPSLILGQMDWLKFKSSLDNQCNLKISLKSPNDIDEAVHLLTKSIQEAAWSSSSPMPNTNSSINLPLHIRILISDKRRARATWQRTKYPSDKRKLNNLTNKLKRLLASIRSDNFTKRLVSLSSTDNSLWQTTRKILRTKQSVPPLKKSDGTWAVTDLDKANIFRHHLYSTFQPHNNILTPSQIEKVNLSLSHPLPMTLPPKHIRPSDVEYAIKNSPRHKSPGYDLITAEVATQLPKKTLLLLTHIFNSILRLSYFPVLWKFSIIIMIPKPGKPPDSPESYRPISLLPLFSKIFERIILKRILPIIEANIPNTQFGFRHNHSTIHQVHRLVDKISYTLEKKLICTAAFLDVSQAFDRVWHEGLLFKLKSILPPYYFLLFKSYLENRHFSVRSGFSLSEVSPIHAGVPQGSVTAPLLFNLFTSDQPTTPNTTIGDFADDKALLAIHSDPEIASNLVQNHLNLLSTWYKDWGIKINETKSIHYTFTLRQIVCPPIFLNNVPLPTAQNVRYLGLHLDRRLTWATHTHNKRLALNNRSRQLRYLLTSQHLNLKNKLLLYKLLLKPIWTYGIQLWGAAKKSNLNKIQIFQSKCLRQITKAPYFVSNDTLHKDLAIPTVQNVAKTFYKRTHSKFHSHRNPLITELSTNTIPGDPRRRLKQWNRIKSRRE</sequence>
<feature type="compositionally biased region" description="Low complexity" evidence="1">
    <location>
        <begin position="34"/>
        <end position="44"/>
    </location>
</feature>
<keyword evidence="3" id="KW-0255">Endonuclease</keyword>
<feature type="region of interest" description="Disordered" evidence="1">
    <location>
        <begin position="17"/>
        <end position="44"/>
    </location>
</feature>
<evidence type="ECO:0000259" key="2">
    <source>
        <dbReference type="PROSITE" id="PS50878"/>
    </source>
</evidence>
<keyword evidence="3" id="KW-0378">Hydrolase</keyword>
<dbReference type="GO" id="GO:0004527">
    <property type="term" value="F:exonuclease activity"/>
    <property type="evidence" value="ECO:0007669"/>
    <property type="project" value="UniProtKB-KW"/>
</dbReference>